<dbReference type="InterPro" id="IPR041468">
    <property type="entry name" value="HTH_ParB/Spo0J"/>
</dbReference>
<dbReference type="GO" id="GO:0003677">
    <property type="term" value="F:DNA binding"/>
    <property type="evidence" value="ECO:0007669"/>
    <property type="project" value="InterPro"/>
</dbReference>
<feature type="domain" description="ParB-like N-terminal" evidence="2">
    <location>
        <begin position="8"/>
        <end position="99"/>
    </location>
</feature>
<dbReference type="EMBL" id="MT144340">
    <property type="protein sequence ID" value="QJA52444.1"/>
    <property type="molecule type" value="Genomic_DNA"/>
</dbReference>
<organism evidence="3">
    <name type="scientific">viral metagenome</name>
    <dbReference type="NCBI Taxonomy" id="1070528"/>
    <lineage>
        <taxon>unclassified sequences</taxon>
        <taxon>metagenomes</taxon>
        <taxon>organismal metagenomes</taxon>
    </lineage>
</organism>
<dbReference type="InterPro" id="IPR050336">
    <property type="entry name" value="Chromosome_partition/occlusion"/>
</dbReference>
<dbReference type="InterPro" id="IPR004437">
    <property type="entry name" value="ParB/RepB/Spo0J"/>
</dbReference>
<dbReference type="InterPro" id="IPR036086">
    <property type="entry name" value="ParB/Sulfiredoxin_sf"/>
</dbReference>
<keyword evidence="1" id="KW-0159">Chromosome partition</keyword>
<gene>
    <name evidence="4" type="ORF">MM415A02470_0004</name>
    <name evidence="5" type="ORF">MM415B02483_0002</name>
    <name evidence="3" type="ORF">TM448A02729_0009</name>
</gene>
<dbReference type="GO" id="GO:0005694">
    <property type="term" value="C:chromosome"/>
    <property type="evidence" value="ECO:0007669"/>
    <property type="project" value="TreeGrafter"/>
</dbReference>
<dbReference type="EMBL" id="MT142876">
    <property type="protein sequence ID" value="QJA89892.1"/>
    <property type="molecule type" value="Genomic_DNA"/>
</dbReference>
<reference evidence="3" key="1">
    <citation type="submission" date="2020-03" db="EMBL/GenBank/DDBJ databases">
        <title>The deep terrestrial virosphere.</title>
        <authorList>
            <person name="Holmfeldt K."/>
            <person name="Nilsson E."/>
            <person name="Simone D."/>
            <person name="Lopez-Fernandez M."/>
            <person name="Wu X."/>
            <person name="de Brujin I."/>
            <person name="Lundin D."/>
            <person name="Andersson A."/>
            <person name="Bertilsson S."/>
            <person name="Dopson M."/>
        </authorList>
    </citation>
    <scope>NUCLEOTIDE SEQUENCE</scope>
    <source>
        <strain evidence="4">MM415A02470</strain>
        <strain evidence="5">MM415B02483</strain>
        <strain evidence="3">TM448A02729</strain>
    </source>
</reference>
<dbReference type="PANTHER" id="PTHR33375">
    <property type="entry name" value="CHROMOSOME-PARTITIONING PROTEIN PARB-RELATED"/>
    <property type="match status" value="1"/>
</dbReference>
<dbReference type="Gene3D" id="1.10.10.2830">
    <property type="match status" value="1"/>
</dbReference>
<dbReference type="EMBL" id="MT142003">
    <property type="protein sequence ID" value="QJA73111.1"/>
    <property type="molecule type" value="Genomic_DNA"/>
</dbReference>
<evidence type="ECO:0000256" key="1">
    <source>
        <dbReference type="ARBA" id="ARBA00022829"/>
    </source>
</evidence>
<dbReference type="Pfam" id="PF17762">
    <property type="entry name" value="HTH_ParB"/>
    <property type="match status" value="1"/>
</dbReference>
<dbReference type="PANTHER" id="PTHR33375:SF1">
    <property type="entry name" value="CHROMOSOME-PARTITIONING PROTEIN PARB-RELATED"/>
    <property type="match status" value="1"/>
</dbReference>
<dbReference type="Gene3D" id="3.90.1530.30">
    <property type="match status" value="1"/>
</dbReference>
<dbReference type="SMART" id="SM00470">
    <property type="entry name" value="ParB"/>
    <property type="match status" value="1"/>
</dbReference>
<dbReference type="AlphaFoldDB" id="A0A6H1ZXZ8"/>
<evidence type="ECO:0000313" key="4">
    <source>
        <dbReference type="EMBL" id="QJA73111.1"/>
    </source>
</evidence>
<evidence type="ECO:0000313" key="3">
    <source>
        <dbReference type="EMBL" id="QJA52444.1"/>
    </source>
</evidence>
<dbReference type="Pfam" id="PF02195">
    <property type="entry name" value="ParB_N"/>
    <property type="match status" value="1"/>
</dbReference>
<dbReference type="InterPro" id="IPR003115">
    <property type="entry name" value="ParB_N"/>
</dbReference>
<accession>A0A6H1ZXZ8</accession>
<evidence type="ECO:0000313" key="5">
    <source>
        <dbReference type="EMBL" id="QJA89892.1"/>
    </source>
</evidence>
<dbReference type="GO" id="GO:0007059">
    <property type="term" value="P:chromosome segregation"/>
    <property type="evidence" value="ECO:0007669"/>
    <property type="project" value="UniProtKB-KW"/>
</dbReference>
<dbReference type="SUPFAM" id="SSF109709">
    <property type="entry name" value="KorB DNA-binding domain-like"/>
    <property type="match status" value="1"/>
</dbReference>
<name>A0A6H1ZXZ8_9ZZZZ</name>
<dbReference type="SUPFAM" id="SSF110849">
    <property type="entry name" value="ParB/Sulfiredoxin"/>
    <property type="match status" value="1"/>
</dbReference>
<evidence type="ECO:0000259" key="2">
    <source>
        <dbReference type="SMART" id="SM00470"/>
    </source>
</evidence>
<protein>
    <recommendedName>
        <fullName evidence="2">ParB-like N-terminal domain-containing protein</fullName>
    </recommendedName>
</protein>
<proteinExistence type="predicted"/>
<dbReference type="NCBIfam" id="TIGR00180">
    <property type="entry name" value="parB_part"/>
    <property type="match status" value="1"/>
</dbReference>
<sequence>MSSPIEFREVEITAIIYPPTPDRLDPSNDDIADLAVSIHENGLLQPIIVAPTEDQSGFLLVAGQRRVLACLALGWTAIPARILELRGASPEALRLAENVQRLDLSPLEEALAVRRWRQIEGLTQEQAAEKLGRGLSWLKKREALLRMPDDLINSVHANQVSPSVALELSRIDDDYQRNFCLEQAINYGATQNTASAWAASFAKGETSPGQTTSEEAADRYQRASETHTITCHACLRQVPIVSVRSAILCPEDFDALRGATSQIPKDA</sequence>